<dbReference type="Pfam" id="PF00172">
    <property type="entry name" value="Zn_clus"/>
    <property type="match status" value="1"/>
</dbReference>
<dbReference type="GO" id="GO:0008270">
    <property type="term" value="F:zinc ion binding"/>
    <property type="evidence" value="ECO:0007669"/>
    <property type="project" value="InterPro"/>
</dbReference>
<dbReference type="GO" id="GO:0000981">
    <property type="term" value="F:DNA-binding transcription factor activity, RNA polymerase II-specific"/>
    <property type="evidence" value="ECO:0007669"/>
    <property type="project" value="InterPro"/>
</dbReference>
<accession>A0A4Q4T3D3</accession>
<dbReference type="PANTHER" id="PTHR47424">
    <property type="entry name" value="REGULATORY PROTEIN GAL4"/>
    <property type="match status" value="1"/>
</dbReference>
<feature type="compositionally biased region" description="Polar residues" evidence="5">
    <location>
        <begin position="63"/>
        <end position="82"/>
    </location>
</feature>
<evidence type="ECO:0000256" key="5">
    <source>
        <dbReference type="SAM" id="MobiDB-lite"/>
    </source>
</evidence>
<keyword evidence="3" id="KW-0804">Transcription</keyword>
<dbReference type="EMBL" id="QJNU01000521">
    <property type="protein sequence ID" value="RYO96228.1"/>
    <property type="molecule type" value="Genomic_DNA"/>
</dbReference>
<keyword evidence="8" id="KW-1185">Reference proteome</keyword>
<reference evidence="7 8" key="1">
    <citation type="submission" date="2018-06" db="EMBL/GenBank/DDBJ databases">
        <title>Complete Genomes of Monosporascus.</title>
        <authorList>
            <person name="Robinson A.J."/>
            <person name="Natvig D.O."/>
        </authorList>
    </citation>
    <scope>NUCLEOTIDE SEQUENCE [LARGE SCALE GENOMIC DNA]</scope>
    <source>
        <strain evidence="7 8">CBS 110550</strain>
    </source>
</reference>
<dbReference type="AlphaFoldDB" id="A0A4Q4T3D3"/>
<keyword evidence="4" id="KW-0539">Nucleus</keyword>
<evidence type="ECO:0000313" key="8">
    <source>
        <dbReference type="Proteomes" id="UP000293360"/>
    </source>
</evidence>
<feature type="domain" description="Zn(2)-C6 fungal-type" evidence="6">
    <location>
        <begin position="113"/>
        <end position="142"/>
    </location>
</feature>
<dbReference type="InterPro" id="IPR001138">
    <property type="entry name" value="Zn2Cys6_DnaBD"/>
</dbReference>
<dbReference type="SUPFAM" id="SSF57701">
    <property type="entry name" value="Zn2/Cys6 DNA-binding domain"/>
    <property type="match status" value="1"/>
</dbReference>
<comment type="caution">
    <text evidence="7">The sequence shown here is derived from an EMBL/GenBank/DDBJ whole genome shotgun (WGS) entry which is preliminary data.</text>
</comment>
<evidence type="ECO:0000259" key="6">
    <source>
        <dbReference type="PROSITE" id="PS50048"/>
    </source>
</evidence>
<dbReference type="CDD" id="cd00067">
    <property type="entry name" value="GAL4"/>
    <property type="match status" value="1"/>
</dbReference>
<feature type="compositionally biased region" description="Polar residues" evidence="5">
    <location>
        <begin position="214"/>
        <end position="233"/>
    </location>
</feature>
<dbReference type="CDD" id="cd12148">
    <property type="entry name" value="fungal_TF_MHR"/>
    <property type="match status" value="1"/>
</dbReference>
<gene>
    <name evidence="7" type="ORF">DL764_007505</name>
</gene>
<dbReference type="GO" id="GO:0000435">
    <property type="term" value="P:positive regulation of transcription from RNA polymerase II promoter by galactose"/>
    <property type="evidence" value="ECO:0007669"/>
    <property type="project" value="TreeGrafter"/>
</dbReference>
<dbReference type="GO" id="GO:0000978">
    <property type="term" value="F:RNA polymerase II cis-regulatory region sequence-specific DNA binding"/>
    <property type="evidence" value="ECO:0007669"/>
    <property type="project" value="TreeGrafter"/>
</dbReference>
<dbReference type="GO" id="GO:0005634">
    <property type="term" value="C:nucleus"/>
    <property type="evidence" value="ECO:0007669"/>
    <property type="project" value="TreeGrafter"/>
</dbReference>
<feature type="compositionally biased region" description="Gly residues" evidence="5">
    <location>
        <begin position="32"/>
        <end position="44"/>
    </location>
</feature>
<dbReference type="Pfam" id="PF04082">
    <property type="entry name" value="Fungal_trans"/>
    <property type="match status" value="1"/>
</dbReference>
<dbReference type="InterPro" id="IPR036864">
    <property type="entry name" value="Zn2-C6_fun-type_DNA-bd_sf"/>
</dbReference>
<dbReference type="SMART" id="SM00066">
    <property type="entry name" value="GAL4"/>
    <property type="match status" value="1"/>
</dbReference>
<feature type="region of interest" description="Disordered" evidence="5">
    <location>
        <begin position="250"/>
        <end position="285"/>
    </location>
</feature>
<evidence type="ECO:0000256" key="2">
    <source>
        <dbReference type="ARBA" id="ARBA00023015"/>
    </source>
</evidence>
<proteinExistence type="predicted"/>
<dbReference type="PANTHER" id="PTHR47424:SF5">
    <property type="entry name" value="ZN(II)2CYS6 TRANSCRIPTION FACTOR (EUROFUNG)"/>
    <property type="match status" value="1"/>
</dbReference>
<name>A0A4Q4T3D3_9PEZI</name>
<evidence type="ECO:0000313" key="7">
    <source>
        <dbReference type="EMBL" id="RYO96228.1"/>
    </source>
</evidence>
<dbReference type="PROSITE" id="PS50048">
    <property type="entry name" value="ZN2_CY6_FUNGAL_2"/>
    <property type="match status" value="1"/>
</dbReference>
<dbReference type="Proteomes" id="UP000293360">
    <property type="component" value="Unassembled WGS sequence"/>
</dbReference>
<organism evidence="7 8">
    <name type="scientific">Monosporascus ibericus</name>
    <dbReference type="NCBI Taxonomy" id="155417"/>
    <lineage>
        <taxon>Eukaryota</taxon>
        <taxon>Fungi</taxon>
        <taxon>Dikarya</taxon>
        <taxon>Ascomycota</taxon>
        <taxon>Pezizomycotina</taxon>
        <taxon>Sordariomycetes</taxon>
        <taxon>Xylariomycetidae</taxon>
        <taxon>Xylariales</taxon>
        <taxon>Xylariales incertae sedis</taxon>
        <taxon>Monosporascus</taxon>
    </lineage>
</organism>
<dbReference type="InterPro" id="IPR007219">
    <property type="entry name" value="XnlR_reg_dom"/>
</dbReference>
<dbReference type="OrthoDB" id="3971593at2759"/>
<evidence type="ECO:0000256" key="3">
    <source>
        <dbReference type="ARBA" id="ARBA00023163"/>
    </source>
</evidence>
<feature type="region of interest" description="Disordered" evidence="5">
    <location>
        <begin position="198"/>
        <end position="233"/>
    </location>
</feature>
<feature type="region of interest" description="Disordered" evidence="5">
    <location>
        <begin position="23"/>
        <end position="44"/>
    </location>
</feature>
<feature type="compositionally biased region" description="Polar residues" evidence="5">
    <location>
        <begin position="90"/>
        <end position="102"/>
    </location>
</feature>
<dbReference type="GO" id="GO:0006351">
    <property type="term" value="P:DNA-templated transcription"/>
    <property type="evidence" value="ECO:0007669"/>
    <property type="project" value="InterPro"/>
</dbReference>
<sequence>MEFFESQVGEVRHLMGAAAANVSSSTAAPPGSGSGSGSGSGAGSAVGNNSAYNLDLSLPIPTTSSHSQATIGTNTSINSTGAQKRKGSVEGSSPGSAKAPQQRSKRNRYISIACNECKRRKIKCNGETPCQRCGNLNLQCLYAPNCCSNNFKDSDEFKEMASQVSRLQDQVDALFNSINALRSDSVRLAPIQERGLALPSAASTPSTSSMPTFPRSNLSQLRQPSFHGPTSTHFNLDVAKNTLHKMGYSNLGETAQDDSGIPGSPADSSLMVSQPSSGQHGLPKDPLWDFDQDEMIRLCRLHEEEVGIMYPVVRIETIINHARSLSSWMDAMKRNGLLPPLGQDADLNTLLLKIVMCIALAVEEHGYSEKAHRLFESIRPTAERMLMSDPSDVKRMPFLALVAGFRFLTNDEVLAWRTMGQVARLCIELGLHRRDAISRIENGEARDNAIHSFWSAYTLDRRWAFATGLPWVVPDEDIDVNLPYPESHPFLMAMVTYSRLSAKVWRLVRQLQPDEAVVFQPDDFEDLDNQIKQWYTEVPKQMQLKLPDWESIPRYLNPPVNSQEEYDIQRLQIWTYLRLNQIRTWLFTPVLHTHSSIMENLHFAERVVKLAKNTIKYLTHLNNTTNIYRKIQAFYHQFLTSAIAVLFLASCHAPVNFSSSCRDEFYMALDLVKDMSAKSWVSKRLWSTVKSLREVAPRLGLAEDPHSSAALTMAGLATGQMGPAGAGVQPGHSPVTPSSFARAQMANVSMAPAVGANNNGAQISTEMSRIFEDYIGMNGYTSPGPDAMVANLHALDDGSATSYGAAPVSSVYQHFKDMF</sequence>
<evidence type="ECO:0000256" key="4">
    <source>
        <dbReference type="ARBA" id="ARBA00023242"/>
    </source>
</evidence>
<dbReference type="SMART" id="SM00906">
    <property type="entry name" value="Fungal_trans"/>
    <property type="match status" value="1"/>
</dbReference>
<keyword evidence="1" id="KW-0479">Metal-binding</keyword>
<feature type="compositionally biased region" description="Polar residues" evidence="5">
    <location>
        <begin position="266"/>
        <end position="279"/>
    </location>
</feature>
<dbReference type="Gene3D" id="4.10.240.10">
    <property type="entry name" value="Zn(2)-C6 fungal-type DNA-binding domain"/>
    <property type="match status" value="1"/>
</dbReference>
<feature type="compositionally biased region" description="Low complexity" evidence="5">
    <location>
        <begin position="198"/>
        <end position="212"/>
    </location>
</feature>
<keyword evidence="2" id="KW-0805">Transcription regulation</keyword>
<dbReference type="PROSITE" id="PS00463">
    <property type="entry name" value="ZN2_CY6_FUNGAL_1"/>
    <property type="match status" value="1"/>
</dbReference>
<dbReference type="STRING" id="155417.A0A4Q4T3D3"/>
<feature type="region of interest" description="Disordered" evidence="5">
    <location>
        <begin position="63"/>
        <end position="105"/>
    </location>
</feature>
<evidence type="ECO:0000256" key="1">
    <source>
        <dbReference type="ARBA" id="ARBA00022723"/>
    </source>
</evidence>
<dbReference type="InterPro" id="IPR051127">
    <property type="entry name" value="Fungal_SecMet_Regulators"/>
</dbReference>
<protein>
    <recommendedName>
        <fullName evidence="6">Zn(2)-C6 fungal-type domain-containing protein</fullName>
    </recommendedName>
</protein>